<gene>
    <name evidence="1" type="ORF">PQR66_18955</name>
</gene>
<dbReference type="RefSeq" id="WP_408328960.1">
    <property type="nucleotide sequence ID" value="NZ_JAQQFH010000008.1"/>
</dbReference>
<comment type="caution">
    <text evidence="1">The sequence shown here is derived from an EMBL/GenBank/DDBJ whole genome shotgun (WGS) entry which is preliminary data.</text>
</comment>
<evidence type="ECO:0000313" key="2">
    <source>
        <dbReference type="Proteomes" id="UP001629249"/>
    </source>
</evidence>
<proteinExistence type="predicted"/>
<keyword evidence="2" id="KW-1185">Reference proteome</keyword>
<protein>
    <recommendedName>
        <fullName evidence="3">Tle cognate immunity protein 4 C-terminal domain-containing protein</fullName>
    </recommendedName>
</protein>
<dbReference type="EMBL" id="JAQQFN010000014">
    <property type="protein sequence ID" value="MFL9885129.1"/>
    <property type="molecule type" value="Genomic_DNA"/>
</dbReference>
<name>A0ABW8ZPH2_9BURK</name>
<sequence>MAGVSAQSPISVLTTKPDDVINAMRNRCSWPSVRAALKKLNLPAGLGWNELTGVAGDKSGNGPKLRQFLANYYQEHLIAGARYVQVYDLPDGIKASLLTTLKNATVPKSDFQSAYPLPLASQALLSAPSDPTLVEVRALSQDDYALVFCSVRAYDDRERYEYSQLPSLVQQTYKGIDELITVKKIHFQAFDVVVIRTGLKRIEVCIDQPAKGVRGFLGSAVLSVFGTLCNNIPALKTAWQDAPYNVFKAIGGIYFQQSEGTVRSLSFRTQTGSRKHEKMIKSDDDLRSEKFHNAGAKAVSNKLSPYELTVDWDLKLPAGQVEVTMKALIREVSSPAPQLDGFYVTADSTQLMAVGVNKVLKYL</sequence>
<evidence type="ECO:0000313" key="1">
    <source>
        <dbReference type="EMBL" id="MFL9885129.1"/>
    </source>
</evidence>
<organism evidence="1 2">
    <name type="scientific">Paraburkholderia agricolaris</name>
    <dbReference type="NCBI Taxonomy" id="2152888"/>
    <lineage>
        <taxon>Bacteria</taxon>
        <taxon>Pseudomonadati</taxon>
        <taxon>Pseudomonadota</taxon>
        <taxon>Betaproteobacteria</taxon>
        <taxon>Burkholderiales</taxon>
        <taxon>Burkholderiaceae</taxon>
        <taxon>Paraburkholderia</taxon>
    </lineage>
</organism>
<accession>A0ABW8ZPH2</accession>
<reference evidence="1 2" key="1">
    <citation type="journal article" date="2024" name="Chem. Sci.">
        <title>Discovery of megapolipeptins by genome mining of a Burkholderiales bacteria collection.</title>
        <authorList>
            <person name="Paulo B.S."/>
            <person name="Recchia M.J.J."/>
            <person name="Lee S."/>
            <person name="Fergusson C.H."/>
            <person name="Romanowski S.B."/>
            <person name="Hernandez A."/>
            <person name="Krull N."/>
            <person name="Liu D.Y."/>
            <person name="Cavanagh H."/>
            <person name="Bos A."/>
            <person name="Gray C.A."/>
            <person name="Murphy B.T."/>
            <person name="Linington R.G."/>
            <person name="Eustaquio A.S."/>
        </authorList>
    </citation>
    <scope>NUCLEOTIDE SEQUENCE [LARGE SCALE GENOMIC DNA]</scope>
    <source>
        <strain evidence="1 2">RL16-012-BIC-B</strain>
    </source>
</reference>
<evidence type="ECO:0008006" key="3">
    <source>
        <dbReference type="Google" id="ProtNLM"/>
    </source>
</evidence>
<dbReference type="Proteomes" id="UP001629249">
    <property type="component" value="Unassembled WGS sequence"/>
</dbReference>